<protein>
    <recommendedName>
        <fullName evidence="4">Secreted protein</fullName>
    </recommendedName>
</protein>
<keyword evidence="1" id="KW-0732">Signal</keyword>
<evidence type="ECO:0000256" key="1">
    <source>
        <dbReference type="SAM" id="SignalP"/>
    </source>
</evidence>
<evidence type="ECO:0000313" key="2">
    <source>
        <dbReference type="EMBL" id="KAJ4153724.1"/>
    </source>
</evidence>
<accession>A0A9W8QG66</accession>
<organism evidence="2 3">
    <name type="scientific">Akanthomyces muscarius</name>
    <name type="common">Entomopathogenic fungus</name>
    <name type="synonym">Lecanicillium muscarium</name>
    <dbReference type="NCBI Taxonomy" id="2231603"/>
    <lineage>
        <taxon>Eukaryota</taxon>
        <taxon>Fungi</taxon>
        <taxon>Dikarya</taxon>
        <taxon>Ascomycota</taxon>
        <taxon>Pezizomycotina</taxon>
        <taxon>Sordariomycetes</taxon>
        <taxon>Hypocreomycetidae</taxon>
        <taxon>Hypocreales</taxon>
        <taxon>Cordycipitaceae</taxon>
        <taxon>Akanthomyces</taxon>
    </lineage>
</organism>
<reference evidence="2" key="1">
    <citation type="journal article" date="2023" name="Access Microbiol">
        <title>De-novo genome assembly for Akanthomyces muscarius, a biocontrol agent of insect agricultural pests.</title>
        <authorList>
            <person name="Erdos Z."/>
            <person name="Studholme D.J."/>
            <person name="Raymond B."/>
            <person name="Sharma M."/>
        </authorList>
    </citation>
    <scope>NUCLEOTIDE SEQUENCE</scope>
    <source>
        <strain evidence="2">Ve6</strain>
    </source>
</reference>
<dbReference type="RefSeq" id="XP_056054382.1">
    <property type="nucleotide sequence ID" value="XM_056197321.1"/>
</dbReference>
<name>A0A9W8QG66_AKAMU</name>
<evidence type="ECO:0000313" key="3">
    <source>
        <dbReference type="Proteomes" id="UP001144673"/>
    </source>
</evidence>
<dbReference type="GeneID" id="80897357"/>
<dbReference type="KEGG" id="amus:LMH87_010198"/>
<feature type="chain" id="PRO_5040809952" description="Secreted protein" evidence="1">
    <location>
        <begin position="21"/>
        <end position="85"/>
    </location>
</feature>
<sequence>MSAGGGASCLGIIFVQNSLACSCELLYQCKFPPSTFSSFSPSLYSSLIETISGILATPPAQTPCICLKLVASWKFGNRRDISADS</sequence>
<dbReference type="AlphaFoldDB" id="A0A9W8QG66"/>
<dbReference type="EMBL" id="JAJHUN010000008">
    <property type="protein sequence ID" value="KAJ4153724.1"/>
    <property type="molecule type" value="Genomic_DNA"/>
</dbReference>
<comment type="caution">
    <text evidence="2">The sequence shown here is derived from an EMBL/GenBank/DDBJ whole genome shotgun (WGS) entry which is preliminary data.</text>
</comment>
<gene>
    <name evidence="2" type="ORF">LMH87_010198</name>
</gene>
<dbReference type="Proteomes" id="UP001144673">
    <property type="component" value="Chromosome 5"/>
</dbReference>
<proteinExistence type="predicted"/>
<feature type="signal peptide" evidence="1">
    <location>
        <begin position="1"/>
        <end position="20"/>
    </location>
</feature>
<keyword evidence="3" id="KW-1185">Reference proteome</keyword>
<evidence type="ECO:0008006" key="4">
    <source>
        <dbReference type="Google" id="ProtNLM"/>
    </source>
</evidence>